<dbReference type="GO" id="GO:0061908">
    <property type="term" value="C:phagophore"/>
    <property type="evidence" value="ECO:0007669"/>
    <property type="project" value="TreeGrafter"/>
</dbReference>
<dbReference type="FunFam" id="3.10.20.620:FF:000004">
    <property type="entry name" value="Autophagy protein 5"/>
    <property type="match status" value="1"/>
</dbReference>
<evidence type="ECO:0000259" key="14">
    <source>
        <dbReference type="Pfam" id="PF20638"/>
    </source>
</evidence>
<dbReference type="OrthoDB" id="272162at2759"/>
<evidence type="ECO:0000313" key="15">
    <source>
        <dbReference type="EMBL" id="CAF9910438.1"/>
    </source>
</evidence>
<keyword evidence="9 11" id="KW-0472">Membrane</keyword>
<keyword evidence="4 11" id="KW-0813">Transport</keyword>
<feature type="domain" description="Autophagy protein ATG5 alpha-helical bundle region" evidence="13">
    <location>
        <begin position="146"/>
        <end position="201"/>
    </location>
</feature>
<keyword evidence="5 11" id="KW-1017">Isopeptide bond</keyword>
<dbReference type="InterPro" id="IPR007239">
    <property type="entry name" value="Atg5"/>
</dbReference>
<sequence>MTIAREAQNLQSSVWDGSLPIEIRLTPSECRVYDQADPYFVQYPRLSYLPFLLPRLHAFFIPSLINPDVIPYDGWFSFEEVPLKWQYPLGLLYDLFSGASPSQASGMDIHDRSPSDGTEEQLPWRLTLHFTDWPEQSLVRPDAEGKVLHDAFINGVKEADFLRNGTAKGIMSLSKDDSTKLWNAVQEHDFDAFNPISKRLLYAQGAPLRHIPLKIYLPSSPTAAEPTSGHLRVVQSLVTPSMSNSREQQTLGTALHALLPTLFPSRRTPILAKAVLHGAVVPMGASVEELMRTAAYLDGWIHLGVVMIG</sequence>
<evidence type="ECO:0000259" key="12">
    <source>
        <dbReference type="Pfam" id="PF04106"/>
    </source>
</evidence>
<protein>
    <recommendedName>
        <fullName evidence="3 11">Autophagy protein 5</fullName>
    </recommendedName>
</protein>
<dbReference type="AlphaFoldDB" id="A0A8H3EU72"/>
<dbReference type="Pfam" id="PF20638">
    <property type="entry name" value="ATG5_UblA"/>
    <property type="match status" value="1"/>
</dbReference>
<dbReference type="Proteomes" id="UP000664203">
    <property type="component" value="Unassembled WGS sequence"/>
</dbReference>
<evidence type="ECO:0000256" key="1">
    <source>
        <dbReference type="ARBA" id="ARBA00004623"/>
    </source>
</evidence>
<evidence type="ECO:0000256" key="2">
    <source>
        <dbReference type="ARBA" id="ARBA00006910"/>
    </source>
</evidence>
<comment type="caution">
    <text evidence="15">The sequence shown here is derived from an EMBL/GenBank/DDBJ whole genome shotgun (WGS) entry which is preliminary data.</text>
</comment>
<proteinExistence type="inferred from homology"/>
<dbReference type="GO" id="GO:0005776">
    <property type="term" value="C:autophagosome"/>
    <property type="evidence" value="ECO:0007669"/>
    <property type="project" value="TreeGrafter"/>
</dbReference>
<keyword evidence="8 11" id="KW-0072">Autophagy</keyword>
<dbReference type="GO" id="GO:0000422">
    <property type="term" value="P:autophagy of mitochondrion"/>
    <property type="evidence" value="ECO:0007669"/>
    <property type="project" value="TreeGrafter"/>
</dbReference>
<name>A0A8H3EU72_9LECA</name>
<dbReference type="GO" id="GO:0044233">
    <property type="term" value="C:mitochondria-associated endoplasmic reticulum membrane contact site"/>
    <property type="evidence" value="ECO:0007669"/>
    <property type="project" value="TreeGrafter"/>
</dbReference>
<dbReference type="Gene3D" id="3.10.20.620">
    <property type="match status" value="1"/>
</dbReference>
<comment type="function">
    <text evidence="10">Involved in cytoplasm to vacuole transport (Cvt) and autophagic vesicle formation. Autophagy is essential for maintenance of amino acid levels and protein synthesis under nitrogen starvation. Required for selective autophagic degradation of the nucleus (nucleophagy). Also required for mitophagy, which eliminates defective or superfluous mitochondria in order to fulfill cellular energy requirements and prevent excess ROS production. Conjugation with ATG12, through a ubiquitin-like conjugating system involving ATG7 as an E1-like activating enzyme and ATG10 as an E2-like conjugating enzyme, is essential for its function. The ATG12-ATG5 conjugate acts as an E3-like enzyme which is required for lipidation of ATG8 and ATG8 association to the vesicle membranes.</text>
</comment>
<dbReference type="PANTHER" id="PTHR13040:SF2">
    <property type="entry name" value="AUTOPHAGY PROTEIN 5"/>
    <property type="match status" value="1"/>
</dbReference>
<dbReference type="EMBL" id="CAJPDR010000042">
    <property type="protein sequence ID" value="CAF9910438.1"/>
    <property type="molecule type" value="Genomic_DNA"/>
</dbReference>
<evidence type="ECO:0000256" key="5">
    <source>
        <dbReference type="ARBA" id="ARBA00022499"/>
    </source>
</evidence>
<keyword evidence="6 11" id="KW-0832">Ubl conjugation</keyword>
<dbReference type="Pfam" id="PF04106">
    <property type="entry name" value="ATG5_UblB"/>
    <property type="match status" value="1"/>
</dbReference>
<keyword evidence="16" id="KW-1185">Reference proteome</keyword>
<evidence type="ECO:0000256" key="9">
    <source>
        <dbReference type="ARBA" id="ARBA00023136"/>
    </source>
</evidence>
<dbReference type="InterPro" id="IPR048939">
    <property type="entry name" value="ATG5_UblA"/>
</dbReference>
<comment type="subunit">
    <text evidence="11">Conjugated with ATG12.</text>
</comment>
<dbReference type="InterPro" id="IPR042527">
    <property type="entry name" value="Atg5_UblA_dom_sf"/>
</dbReference>
<evidence type="ECO:0000256" key="7">
    <source>
        <dbReference type="ARBA" id="ARBA00022927"/>
    </source>
</evidence>
<dbReference type="InterPro" id="IPR042526">
    <property type="entry name" value="Atg5_HR"/>
</dbReference>
<evidence type="ECO:0000256" key="8">
    <source>
        <dbReference type="ARBA" id="ARBA00023006"/>
    </source>
</evidence>
<dbReference type="InterPro" id="IPR048318">
    <property type="entry name" value="ATG5_UblB"/>
</dbReference>
<dbReference type="GO" id="GO:0019776">
    <property type="term" value="F:Atg8-family ligase activity"/>
    <property type="evidence" value="ECO:0007669"/>
    <property type="project" value="TreeGrafter"/>
</dbReference>
<dbReference type="GO" id="GO:0015031">
    <property type="term" value="P:protein transport"/>
    <property type="evidence" value="ECO:0007669"/>
    <property type="project" value="UniProtKB-KW"/>
</dbReference>
<dbReference type="InterPro" id="IPR048940">
    <property type="entry name" value="ATG5_HBR"/>
</dbReference>
<dbReference type="GO" id="GO:0034274">
    <property type="term" value="C:Atg12-Atg5-Atg16 complex"/>
    <property type="evidence" value="ECO:0007669"/>
    <property type="project" value="TreeGrafter"/>
</dbReference>
<organism evidence="15 16">
    <name type="scientific">Alectoria fallacina</name>
    <dbReference type="NCBI Taxonomy" id="1903189"/>
    <lineage>
        <taxon>Eukaryota</taxon>
        <taxon>Fungi</taxon>
        <taxon>Dikarya</taxon>
        <taxon>Ascomycota</taxon>
        <taxon>Pezizomycotina</taxon>
        <taxon>Lecanoromycetes</taxon>
        <taxon>OSLEUM clade</taxon>
        <taxon>Lecanoromycetidae</taxon>
        <taxon>Lecanorales</taxon>
        <taxon>Lecanorineae</taxon>
        <taxon>Parmeliaceae</taxon>
        <taxon>Alectoria</taxon>
    </lineage>
</organism>
<dbReference type="GO" id="GO:0034045">
    <property type="term" value="C:phagophore assembly site membrane"/>
    <property type="evidence" value="ECO:0007669"/>
    <property type="project" value="UniProtKB-SubCell"/>
</dbReference>
<evidence type="ECO:0000313" key="16">
    <source>
        <dbReference type="Proteomes" id="UP000664203"/>
    </source>
</evidence>
<evidence type="ECO:0000256" key="6">
    <source>
        <dbReference type="ARBA" id="ARBA00022843"/>
    </source>
</evidence>
<keyword evidence="7" id="KW-0653">Protein transport</keyword>
<dbReference type="GO" id="GO:0006995">
    <property type="term" value="P:cellular response to nitrogen starvation"/>
    <property type="evidence" value="ECO:0007669"/>
    <property type="project" value="TreeGrafter"/>
</dbReference>
<evidence type="ECO:0000256" key="4">
    <source>
        <dbReference type="ARBA" id="ARBA00022448"/>
    </source>
</evidence>
<comment type="similarity">
    <text evidence="2 11">Belongs to the ATG5 family.</text>
</comment>
<evidence type="ECO:0000256" key="10">
    <source>
        <dbReference type="ARBA" id="ARBA00024770"/>
    </source>
</evidence>
<accession>A0A8H3EU72</accession>
<dbReference type="PANTHER" id="PTHR13040">
    <property type="entry name" value="AUTOPHAGY PROTEIN 5"/>
    <property type="match status" value="1"/>
</dbReference>
<comment type="subcellular location">
    <subcellularLocation>
        <location evidence="1 11">Preautophagosomal structure membrane</location>
        <topology evidence="1 11">Peripheral membrane protein</topology>
    </subcellularLocation>
</comment>
<dbReference type="Gene3D" id="3.10.20.90">
    <property type="entry name" value="Phosphatidylinositol 3-kinase Catalytic Subunit, Chain A, domain 1"/>
    <property type="match status" value="1"/>
</dbReference>
<evidence type="ECO:0000256" key="3">
    <source>
        <dbReference type="ARBA" id="ARBA00015616"/>
    </source>
</evidence>
<dbReference type="Gene3D" id="1.10.246.190">
    <property type="entry name" value="Autophagy protein Apg5, helix rich domain"/>
    <property type="match status" value="1"/>
</dbReference>
<feature type="domain" description="Autophagy protein ATG5 UblB" evidence="12">
    <location>
        <begin position="210"/>
        <end position="305"/>
    </location>
</feature>
<evidence type="ECO:0000256" key="11">
    <source>
        <dbReference type="RuleBase" id="RU361202"/>
    </source>
</evidence>
<reference evidence="15" key="1">
    <citation type="submission" date="2021-03" db="EMBL/GenBank/DDBJ databases">
        <authorList>
            <person name="Tagirdzhanova G."/>
        </authorList>
    </citation>
    <scope>NUCLEOTIDE SEQUENCE</scope>
</reference>
<dbReference type="FunFam" id="3.10.20.90:FF:000290">
    <property type="entry name" value="Autophagy protein 5"/>
    <property type="match status" value="1"/>
</dbReference>
<feature type="domain" description="Autophagy protein ATG5 UblA" evidence="14">
    <location>
        <begin position="14"/>
        <end position="130"/>
    </location>
</feature>
<gene>
    <name evidence="15" type="primary">ATG5</name>
    <name evidence="15" type="ORF">ALECFALPRED_006597</name>
</gene>
<evidence type="ECO:0000259" key="13">
    <source>
        <dbReference type="Pfam" id="PF20637"/>
    </source>
</evidence>
<dbReference type="Pfam" id="PF20637">
    <property type="entry name" value="ATG5_HBR"/>
    <property type="match status" value="1"/>
</dbReference>
<dbReference type="GO" id="GO:0034727">
    <property type="term" value="P:piecemeal microautophagy of the nucleus"/>
    <property type="evidence" value="ECO:0007669"/>
    <property type="project" value="TreeGrafter"/>
</dbReference>